<dbReference type="EMBL" id="KN832982">
    <property type="protein sequence ID" value="KIM86275.1"/>
    <property type="molecule type" value="Genomic_DNA"/>
</dbReference>
<name>A0A0C3FQ73_PILCF</name>
<evidence type="ECO:0000313" key="2">
    <source>
        <dbReference type="Proteomes" id="UP000054166"/>
    </source>
</evidence>
<reference evidence="1 2" key="1">
    <citation type="submission" date="2014-04" db="EMBL/GenBank/DDBJ databases">
        <authorList>
            <consortium name="DOE Joint Genome Institute"/>
            <person name="Kuo A."/>
            <person name="Tarkka M."/>
            <person name="Buscot F."/>
            <person name="Kohler A."/>
            <person name="Nagy L.G."/>
            <person name="Floudas D."/>
            <person name="Copeland A."/>
            <person name="Barry K.W."/>
            <person name="Cichocki N."/>
            <person name="Veneault-Fourrey C."/>
            <person name="LaButti K."/>
            <person name="Lindquist E.A."/>
            <person name="Lipzen A."/>
            <person name="Lundell T."/>
            <person name="Morin E."/>
            <person name="Murat C."/>
            <person name="Sun H."/>
            <person name="Tunlid A."/>
            <person name="Henrissat B."/>
            <person name="Grigoriev I.V."/>
            <person name="Hibbett D.S."/>
            <person name="Martin F."/>
            <person name="Nordberg H.P."/>
            <person name="Cantor M.N."/>
            <person name="Hua S.X."/>
        </authorList>
    </citation>
    <scope>NUCLEOTIDE SEQUENCE [LARGE SCALE GENOMIC DNA]</scope>
    <source>
        <strain evidence="1 2">F 1598</strain>
    </source>
</reference>
<dbReference type="HOGENOM" id="CLU_2400446_0_0_1"/>
<keyword evidence="2" id="KW-1185">Reference proteome</keyword>
<gene>
    <name evidence="1" type="ORF">PILCRDRAFT_816225</name>
</gene>
<organism evidence="1 2">
    <name type="scientific">Piloderma croceum (strain F 1598)</name>
    <dbReference type="NCBI Taxonomy" id="765440"/>
    <lineage>
        <taxon>Eukaryota</taxon>
        <taxon>Fungi</taxon>
        <taxon>Dikarya</taxon>
        <taxon>Basidiomycota</taxon>
        <taxon>Agaricomycotina</taxon>
        <taxon>Agaricomycetes</taxon>
        <taxon>Agaricomycetidae</taxon>
        <taxon>Atheliales</taxon>
        <taxon>Atheliaceae</taxon>
        <taxon>Piloderma</taxon>
    </lineage>
</organism>
<reference evidence="2" key="2">
    <citation type="submission" date="2015-01" db="EMBL/GenBank/DDBJ databases">
        <title>Evolutionary Origins and Diversification of the Mycorrhizal Mutualists.</title>
        <authorList>
            <consortium name="DOE Joint Genome Institute"/>
            <consortium name="Mycorrhizal Genomics Consortium"/>
            <person name="Kohler A."/>
            <person name="Kuo A."/>
            <person name="Nagy L.G."/>
            <person name="Floudas D."/>
            <person name="Copeland A."/>
            <person name="Barry K.W."/>
            <person name="Cichocki N."/>
            <person name="Veneault-Fourrey C."/>
            <person name="LaButti K."/>
            <person name="Lindquist E.A."/>
            <person name="Lipzen A."/>
            <person name="Lundell T."/>
            <person name="Morin E."/>
            <person name="Murat C."/>
            <person name="Riley R."/>
            <person name="Ohm R."/>
            <person name="Sun H."/>
            <person name="Tunlid A."/>
            <person name="Henrissat B."/>
            <person name="Grigoriev I.V."/>
            <person name="Hibbett D.S."/>
            <person name="Martin F."/>
        </authorList>
    </citation>
    <scope>NUCLEOTIDE SEQUENCE [LARGE SCALE GENOMIC DNA]</scope>
    <source>
        <strain evidence="2">F 1598</strain>
    </source>
</reference>
<dbReference type="InParanoid" id="A0A0C3FQ73"/>
<evidence type="ECO:0000313" key="1">
    <source>
        <dbReference type="EMBL" id="KIM86275.1"/>
    </source>
</evidence>
<protein>
    <submittedName>
        <fullName evidence="1">Uncharacterized protein</fullName>
    </submittedName>
</protein>
<sequence length="93" mass="10845">MEALRLATTVHHVGPDMTMVKDRFKNDKLKQFKIINTPEVEERTMMVQGPRSWADSQRSESRSLVEEEKLYFYDLFLVTFGLLPSSILLKVLI</sequence>
<accession>A0A0C3FQ73</accession>
<proteinExistence type="predicted"/>
<dbReference type="Proteomes" id="UP000054166">
    <property type="component" value="Unassembled WGS sequence"/>
</dbReference>
<dbReference type="AlphaFoldDB" id="A0A0C3FQ73"/>